<dbReference type="Proteomes" id="UP000260790">
    <property type="component" value="Unassembled WGS sequence"/>
</dbReference>
<dbReference type="EMBL" id="QSQR01000001">
    <property type="protein sequence ID" value="RGK48313.1"/>
    <property type="molecule type" value="Genomic_DNA"/>
</dbReference>
<dbReference type="AlphaFoldDB" id="A0A8B2Z6U7"/>
<dbReference type="Gene3D" id="3.40.50.720">
    <property type="entry name" value="NAD(P)-binding Rossmann-like Domain"/>
    <property type="match status" value="1"/>
</dbReference>
<dbReference type="SUPFAM" id="SSF51735">
    <property type="entry name" value="NAD(P)-binding Rossmann-fold domains"/>
    <property type="match status" value="1"/>
</dbReference>
<sequence>MKILVTGANGYLGKGVVKQLLDYGIDVVATDFRDNLIDKRATVVKADLFGLDNPYEYFGKPDVVLHMAWRDGFVHNSVNHINDLPKHYDFLCKLIDGGVKRVACMGSMHEIGFYEGSINESTPCNPQSLYGISKNALRELLKLKCEDANAKFQWLRGFYIVGNTKDGCSIFSKIVQAANSGQEHFPFTMGLNQFDFLNYDVFCKYVADAVKQDEIDDVINICSGRPEKLADRVERFIKENNFSIKLDYGRFPDRPYDSKAIWGDDFKIKMIEKIK</sequence>
<evidence type="ECO:0000259" key="2">
    <source>
        <dbReference type="Pfam" id="PF01370"/>
    </source>
</evidence>
<reference evidence="3 4" key="1">
    <citation type="submission" date="2018-08" db="EMBL/GenBank/DDBJ databases">
        <title>A genome reference for cultivated species of the human gut microbiota.</title>
        <authorList>
            <person name="Zou Y."/>
            <person name="Xue W."/>
            <person name="Luo G."/>
        </authorList>
    </citation>
    <scope>NUCLEOTIDE SEQUENCE [LARGE SCALE GENOMIC DNA]</scope>
    <source>
        <strain evidence="3 4">TF10-9AT</strain>
    </source>
</reference>
<evidence type="ECO:0000313" key="3">
    <source>
        <dbReference type="EMBL" id="RGK48313.1"/>
    </source>
</evidence>
<protein>
    <submittedName>
        <fullName evidence="3">NAD(P)-dependent oxidoreductase</fullName>
    </submittedName>
</protein>
<evidence type="ECO:0000256" key="1">
    <source>
        <dbReference type="ARBA" id="ARBA00007637"/>
    </source>
</evidence>
<dbReference type="InterPro" id="IPR036291">
    <property type="entry name" value="NAD(P)-bd_dom_sf"/>
</dbReference>
<dbReference type="InterPro" id="IPR001509">
    <property type="entry name" value="Epimerase_deHydtase"/>
</dbReference>
<dbReference type="RefSeq" id="WP_117642135.1">
    <property type="nucleotide sequence ID" value="NZ_JAQFDM010000005.1"/>
</dbReference>
<proteinExistence type="inferred from homology"/>
<comment type="caution">
    <text evidence="3">The sequence shown here is derived from an EMBL/GenBank/DDBJ whole genome shotgun (WGS) entry which is preliminary data.</text>
</comment>
<name>A0A8B2Z6U7_9LACO</name>
<feature type="domain" description="NAD-dependent epimerase/dehydratase" evidence="2">
    <location>
        <begin position="3"/>
        <end position="221"/>
    </location>
</feature>
<comment type="similarity">
    <text evidence="1">Belongs to the NAD(P)-dependent epimerase/dehydratase family.</text>
</comment>
<gene>
    <name evidence="3" type="ORF">DXD09_00840</name>
</gene>
<organism evidence="3 4">
    <name type="scientific">Ligilactobacillus ruminis</name>
    <dbReference type="NCBI Taxonomy" id="1623"/>
    <lineage>
        <taxon>Bacteria</taxon>
        <taxon>Bacillati</taxon>
        <taxon>Bacillota</taxon>
        <taxon>Bacilli</taxon>
        <taxon>Lactobacillales</taxon>
        <taxon>Lactobacillaceae</taxon>
        <taxon>Ligilactobacillus</taxon>
    </lineage>
</organism>
<evidence type="ECO:0000313" key="4">
    <source>
        <dbReference type="Proteomes" id="UP000260790"/>
    </source>
</evidence>
<dbReference type="PANTHER" id="PTHR43000">
    <property type="entry name" value="DTDP-D-GLUCOSE 4,6-DEHYDRATASE-RELATED"/>
    <property type="match status" value="1"/>
</dbReference>
<accession>A0A8B2Z6U7</accession>
<dbReference type="Pfam" id="PF01370">
    <property type="entry name" value="Epimerase"/>
    <property type="match status" value="1"/>
</dbReference>